<dbReference type="EMBL" id="MPVP01000258">
    <property type="protein sequence ID" value="OMD18601.1"/>
    <property type="molecule type" value="Genomic_DNA"/>
</dbReference>
<protein>
    <submittedName>
        <fullName evidence="2">Uncharacterized protein</fullName>
    </submittedName>
</protein>
<reference evidence="2 3" key="1">
    <citation type="submission" date="2016-11" db="EMBL/GenBank/DDBJ databases">
        <title>Paenibacillus species isolates.</title>
        <authorList>
            <person name="Beno S.M."/>
        </authorList>
    </citation>
    <scope>NUCLEOTIDE SEQUENCE [LARGE SCALE GENOMIC DNA]</scope>
    <source>
        <strain evidence="2 3">FSL H7-0433</strain>
    </source>
</reference>
<keyword evidence="3" id="KW-1185">Reference proteome</keyword>
<organism evidence="2 3">
    <name type="scientific">Paenibacillus odorifer</name>
    <dbReference type="NCBI Taxonomy" id="189426"/>
    <lineage>
        <taxon>Bacteria</taxon>
        <taxon>Bacillati</taxon>
        <taxon>Bacillota</taxon>
        <taxon>Bacilli</taxon>
        <taxon>Bacillales</taxon>
        <taxon>Paenibacillaceae</taxon>
        <taxon>Paenibacillus</taxon>
    </lineage>
</organism>
<dbReference type="Proteomes" id="UP000187158">
    <property type="component" value="Unassembled WGS sequence"/>
</dbReference>
<accession>A0ABX3GJ86</accession>
<feature type="transmembrane region" description="Helical" evidence="1">
    <location>
        <begin position="30"/>
        <end position="46"/>
    </location>
</feature>
<feature type="transmembrane region" description="Helical" evidence="1">
    <location>
        <begin position="52"/>
        <end position="71"/>
    </location>
</feature>
<keyword evidence="1" id="KW-0812">Transmembrane</keyword>
<comment type="caution">
    <text evidence="2">The sequence shown here is derived from an EMBL/GenBank/DDBJ whole genome shotgun (WGS) entry which is preliminary data.</text>
</comment>
<keyword evidence="1" id="KW-1133">Transmembrane helix</keyword>
<evidence type="ECO:0000313" key="2">
    <source>
        <dbReference type="EMBL" id="OMD18601.1"/>
    </source>
</evidence>
<name>A0ABX3GJ86_9BACL</name>
<keyword evidence="1" id="KW-0472">Membrane</keyword>
<evidence type="ECO:0000313" key="3">
    <source>
        <dbReference type="Proteomes" id="UP000187158"/>
    </source>
</evidence>
<proteinExistence type="predicted"/>
<sequence>MEILISATLKGMNSIKSLVGIFSRKYTKSIPFLLLFSLFILAFSAVNRIFPIISFLIIMLNALYIVVKIAIFKIKK</sequence>
<evidence type="ECO:0000256" key="1">
    <source>
        <dbReference type="SAM" id="Phobius"/>
    </source>
</evidence>
<gene>
    <name evidence="2" type="ORF">BSO21_26285</name>
</gene>